<name>A0A226CX59_FOLCA</name>
<sequence length="133" mass="14507">MDLCIIFTIRYKNSWEDREYQNQFGQVRENLNNKNQIENQFESSGLMHQSTKIVFLCVIVLVGVVSVTEGQVGSSGCSRKWAPAGWCWRYCSGSSGNWCYTGRQGPCETATCVGGSCSGISCRGAAAGCVGHC</sequence>
<proteinExistence type="predicted"/>
<evidence type="ECO:0000313" key="1">
    <source>
        <dbReference type="EMBL" id="OXA37097.1"/>
    </source>
</evidence>
<gene>
    <name evidence="1" type="ORF">Fcan01_28166</name>
</gene>
<organism evidence="1 2">
    <name type="scientific">Folsomia candida</name>
    <name type="common">Springtail</name>
    <dbReference type="NCBI Taxonomy" id="158441"/>
    <lineage>
        <taxon>Eukaryota</taxon>
        <taxon>Metazoa</taxon>
        <taxon>Ecdysozoa</taxon>
        <taxon>Arthropoda</taxon>
        <taxon>Hexapoda</taxon>
        <taxon>Collembola</taxon>
        <taxon>Entomobryomorpha</taxon>
        <taxon>Isotomoidea</taxon>
        <taxon>Isotomidae</taxon>
        <taxon>Proisotominae</taxon>
        <taxon>Folsomia</taxon>
    </lineage>
</organism>
<evidence type="ECO:0000313" key="2">
    <source>
        <dbReference type="Proteomes" id="UP000198287"/>
    </source>
</evidence>
<dbReference type="EMBL" id="LNIX01000065">
    <property type="protein sequence ID" value="OXA37097.1"/>
    <property type="molecule type" value="Genomic_DNA"/>
</dbReference>
<keyword evidence="2" id="KW-1185">Reference proteome</keyword>
<protein>
    <submittedName>
        <fullName evidence="1">Uncharacterized protein</fullName>
    </submittedName>
</protein>
<dbReference type="AlphaFoldDB" id="A0A226CX59"/>
<comment type="caution">
    <text evidence="1">The sequence shown here is derived from an EMBL/GenBank/DDBJ whole genome shotgun (WGS) entry which is preliminary data.</text>
</comment>
<accession>A0A226CX59</accession>
<dbReference type="Proteomes" id="UP000198287">
    <property type="component" value="Unassembled WGS sequence"/>
</dbReference>
<reference evidence="1 2" key="1">
    <citation type="submission" date="2015-12" db="EMBL/GenBank/DDBJ databases">
        <title>The genome of Folsomia candida.</title>
        <authorList>
            <person name="Faddeeva A."/>
            <person name="Derks M.F."/>
            <person name="Anvar Y."/>
            <person name="Smit S."/>
            <person name="Van Straalen N."/>
            <person name="Roelofs D."/>
        </authorList>
    </citation>
    <scope>NUCLEOTIDE SEQUENCE [LARGE SCALE GENOMIC DNA]</scope>
    <source>
        <strain evidence="1 2">VU population</strain>
        <tissue evidence="1">Whole body</tissue>
    </source>
</reference>